<feature type="domain" description="Calponin-homology (CH)" evidence="3">
    <location>
        <begin position="107"/>
        <end position="213"/>
    </location>
</feature>
<dbReference type="PANTHER" id="PTHR11915">
    <property type="entry name" value="SPECTRIN/FILAMIN RELATED CYTOSKELETAL PROTEIN"/>
    <property type="match status" value="1"/>
</dbReference>
<dbReference type="CDD" id="cd00176">
    <property type="entry name" value="SPEC"/>
    <property type="match status" value="1"/>
</dbReference>
<dbReference type="InterPro" id="IPR018159">
    <property type="entry name" value="Spectrin/alpha-actinin"/>
</dbReference>
<accession>A0A8C6XF66</accession>
<feature type="domain" description="Calponin-homology (CH)" evidence="3">
    <location>
        <begin position="1"/>
        <end position="92"/>
    </location>
</feature>
<dbReference type="OMA" id="LCLMCIC"/>
<dbReference type="InterPro" id="IPR002017">
    <property type="entry name" value="Spectrin_repeat"/>
</dbReference>
<sequence length="760" mass="87769">QFSKFGIHPIEDLFKDLQDGRKLLELLEGLTGQKLGKEKGSTRVHALNNVNKALQILQKNNVDLVNIGSIDIVDGNHKLTLGLVWSIILHWQVKSVMKTIMAGLQQTNSEKILLSWVRQSTQNYPQVNVFNFTNSWSDGLAFNALIHSHRPDLFNWEIVIYQQSAVQRLDHAFNIAKQYLGIEKLLDPEDVATTYPDKKSILMYVTSLFQVLPQKVTLEAIHEVETLPQEVKHIREQQIQLHPQLFSQQIKVSVAQGHVRTPSPKPRFKSYAYTQTAYVMSSDQKGMMFPPQHFESQEQKLFATSPMSSETDLERYQTALEEVLSWLLSAEDSLQTQGEISTDVEEVKEQFHIHEGFMMELTAHQGRVGDILQVGSQLLGTFGKLSEDEENEIQEQMNILNSRWENLRVRSMERQNNLHQALMDLQNQQLSELSDWLAKTEKRTAKMESEPLGPNLESLKKQVEEHKVLQEDLEREQVKVNSLTHMVVVVDEASGDRATIALEQQLQLLGNRWATICRWTEDRWFILQDVLRKWLQFIEEQGLLDTWFTEKEEFVTTIHTTDFKDQKEMLENLQKLAILKGELEIKRQSMDKLNSLSQDVLSAVKSKGLSQKLEGWLQNINHRWDSLAQKLEGSSKQISQAVAAIQTSLTQTTVMETVTMVTTREQILVKHGKEELPQVPSPKKRQIVVDSEIRKRFDVDTTELHSWMTRSEAILQSPEFAIYRKEGNLSDLREKVNVRGKIYLLNYNVYRTIMFCFEQP</sequence>
<dbReference type="AlphaFoldDB" id="A0A8C6XF66"/>
<name>A0A8C6XF66_NAJNA</name>
<protein>
    <recommendedName>
        <fullName evidence="3">Calponin-homology (CH) domain-containing protein</fullName>
    </recommendedName>
</protein>
<dbReference type="Pfam" id="PF00307">
    <property type="entry name" value="CH"/>
    <property type="match status" value="2"/>
</dbReference>
<keyword evidence="2" id="KW-0009">Actin-binding</keyword>
<dbReference type="InterPro" id="IPR001589">
    <property type="entry name" value="Actinin_actin-bd_CS"/>
</dbReference>
<dbReference type="Gene3D" id="1.10.418.10">
    <property type="entry name" value="Calponin-like domain"/>
    <property type="match status" value="2"/>
</dbReference>
<dbReference type="FunFam" id="1.20.58.60:FF:000118">
    <property type="entry name" value="Dystrophin"/>
    <property type="match status" value="1"/>
</dbReference>
<dbReference type="Pfam" id="PF00435">
    <property type="entry name" value="Spectrin"/>
    <property type="match status" value="2"/>
</dbReference>
<proteinExistence type="predicted"/>
<organism evidence="4 5">
    <name type="scientific">Naja naja</name>
    <name type="common">Indian cobra</name>
    <dbReference type="NCBI Taxonomy" id="35670"/>
    <lineage>
        <taxon>Eukaryota</taxon>
        <taxon>Metazoa</taxon>
        <taxon>Chordata</taxon>
        <taxon>Craniata</taxon>
        <taxon>Vertebrata</taxon>
        <taxon>Euteleostomi</taxon>
        <taxon>Lepidosauria</taxon>
        <taxon>Squamata</taxon>
        <taxon>Bifurcata</taxon>
        <taxon>Unidentata</taxon>
        <taxon>Episquamata</taxon>
        <taxon>Toxicofera</taxon>
        <taxon>Serpentes</taxon>
        <taxon>Colubroidea</taxon>
        <taxon>Elapidae</taxon>
        <taxon>Elapinae</taxon>
        <taxon>Naja</taxon>
    </lineage>
</organism>
<dbReference type="InterPro" id="IPR036872">
    <property type="entry name" value="CH_dom_sf"/>
</dbReference>
<keyword evidence="1" id="KW-0677">Repeat</keyword>
<dbReference type="Gene3D" id="1.20.58.60">
    <property type="match status" value="3"/>
</dbReference>
<evidence type="ECO:0000313" key="4">
    <source>
        <dbReference type="Ensembl" id="ENSNNAP00000013345.1"/>
    </source>
</evidence>
<dbReference type="GO" id="GO:0003779">
    <property type="term" value="F:actin binding"/>
    <property type="evidence" value="ECO:0007669"/>
    <property type="project" value="UniProtKB-KW"/>
</dbReference>
<dbReference type="SUPFAM" id="SSF47576">
    <property type="entry name" value="Calponin-homology domain, CH-domain"/>
    <property type="match status" value="1"/>
</dbReference>
<dbReference type="FunFam" id="1.20.58.60:FF:000075">
    <property type="entry name" value="utrophin isoform X1"/>
    <property type="match status" value="1"/>
</dbReference>
<dbReference type="Proteomes" id="UP000694559">
    <property type="component" value="Unplaced"/>
</dbReference>
<keyword evidence="5" id="KW-1185">Reference proteome</keyword>
<reference evidence="4" key="1">
    <citation type="submission" date="2025-08" db="UniProtKB">
        <authorList>
            <consortium name="Ensembl"/>
        </authorList>
    </citation>
    <scope>IDENTIFICATION</scope>
</reference>
<evidence type="ECO:0000313" key="5">
    <source>
        <dbReference type="Proteomes" id="UP000694559"/>
    </source>
</evidence>
<dbReference type="PROSITE" id="PS50021">
    <property type="entry name" value="CH"/>
    <property type="match status" value="2"/>
</dbReference>
<dbReference type="GeneTree" id="ENSGT00940000154342"/>
<dbReference type="OrthoDB" id="9048638at2759"/>
<dbReference type="PROSITE" id="PS00020">
    <property type="entry name" value="ACTININ_2"/>
    <property type="match status" value="1"/>
</dbReference>
<evidence type="ECO:0000256" key="1">
    <source>
        <dbReference type="ARBA" id="ARBA00022737"/>
    </source>
</evidence>
<reference evidence="4" key="2">
    <citation type="submission" date="2025-09" db="UniProtKB">
        <authorList>
            <consortium name="Ensembl"/>
        </authorList>
    </citation>
    <scope>IDENTIFICATION</scope>
</reference>
<dbReference type="Ensembl" id="ENSNNAT00000013972.1">
    <property type="protein sequence ID" value="ENSNNAP00000013345.1"/>
    <property type="gene ID" value="ENSNNAG00000008951.1"/>
</dbReference>
<evidence type="ECO:0000259" key="3">
    <source>
        <dbReference type="PROSITE" id="PS50021"/>
    </source>
</evidence>
<dbReference type="SUPFAM" id="SSF46966">
    <property type="entry name" value="Spectrin repeat"/>
    <property type="match status" value="3"/>
</dbReference>
<evidence type="ECO:0000256" key="2">
    <source>
        <dbReference type="ARBA" id="ARBA00023203"/>
    </source>
</evidence>
<dbReference type="SMART" id="SM00033">
    <property type="entry name" value="CH"/>
    <property type="match status" value="2"/>
</dbReference>
<dbReference type="SMART" id="SM00150">
    <property type="entry name" value="SPEC"/>
    <property type="match status" value="3"/>
</dbReference>
<dbReference type="InterPro" id="IPR001715">
    <property type="entry name" value="CH_dom"/>
</dbReference>
<dbReference type="FunFam" id="1.10.418.10:FF:000032">
    <property type="entry name" value="utrophin isoform X1"/>
    <property type="match status" value="1"/>
</dbReference>